<evidence type="ECO:0000256" key="4">
    <source>
        <dbReference type="ARBA" id="ARBA00022840"/>
    </source>
</evidence>
<dbReference type="InterPro" id="IPR022414">
    <property type="entry name" value="ATP-guanido_PTrfase_cat"/>
</dbReference>
<reference evidence="9 10" key="1">
    <citation type="submission" date="2016-07" db="EMBL/GenBank/DDBJ databases">
        <title>Genome and transcriptome analysis of iron-reducing fermentative bacteria Anoxybacter fermentans.</title>
        <authorList>
            <person name="Zeng X."/>
            <person name="Shao Z."/>
        </authorList>
    </citation>
    <scope>NUCLEOTIDE SEQUENCE [LARGE SCALE GENOMIC DNA]</scope>
    <source>
        <strain evidence="9 10">DY22613</strain>
    </source>
</reference>
<feature type="binding site" evidence="6">
    <location>
        <begin position="205"/>
        <end position="210"/>
    </location>
    <ligand>
        <name>ATP</name>
        <dbReference type="ChEBI" id="CHEBI:30616"/>
    </ligand>
</feature>
<dbReference type="GO" id="GO:0005615">
    <property type="term" value="C:extracellular space"/>
    <property type="evidence" value="ECO:0007669"/>
    <property type="project" value="TreeGrafter"/>
</dbReference>
<evidence type="ECO:0000256" key="3">
    <source>
        <dbReference type="ARBA" id="ARBA00022777"/>
    </source>
</evidence>
<dbReference type="PROSITE" id="PS51510">
    <property type="entry name" value="PHOSPHAGEN_KINASE_C"/>
    <property type="match status" value="1"/>
</dbReference>
<keyword evidence="10" id="KW-1185">Reference proteome</keyword>
<organism evidence="9 10">
    <name type="scientific">Anoxybacter fermentans</name>
    <dbReference type="NCBI Taxonomy" id="1323375"/>
    <lineage>
        <taxon>Bacteria</taxon>
        <taxon>Bacillati</taxon>
        <taxon>Bacillota</taxon>
        <taxon>Clostridia</taxon>
        <taxon>Halanaerobiales</taxon>
        <taxon>Anoxybacter</taxon>
    </lineage>
</organism>
<dbReference type="Pfam" id="PF00217">
    <property type="entry name" value="ATP-gua_Ptrans"/>
    <property type="match status" value="1"/>
</dbReference>
<evidence type="ECO:0000313" key="9">
    <source>
        <dbReference type="EMBL" id="AZR74684.1"/>
    </source>
</evidence>
<dbReference type="InterPro" id="IPR022415">
    <property type="entry name" value="ATP-guanido_PTrfase_AS"/>
</dbReference>
<feature type="binding site" evidence="5 6">
    <location>
        <position position="123"/>
    </location>
    <ligand>
        <name>ATP</name>
        <dbReference type="ChEBI" id="CHEBI:30616"/>
    </ligand>
</feature>
<dbReference type="GO" id="GO:0005524">
    <property type="term" value="F:ATP binding"/>
    <property type="evidence" value="ECO:0007669"/>
    <property type="project" value="UniProtKB-UniRule"/>
</dbReference>
<evidence type="ECO:0000256" key="6">
    <source>
        <dbReference type="PROSITE-ProRule" id="PRU00843"/>
    </source>
</evidence>
<dbReference type="InterPro" id="IPR000749">
    <property type="entry name" value="ATP-guanido_PTrfase"/>
</dbReference>
<evidence type="ECO:0000256" key="2">
    <source>
        <dbReference type="ARBA" id="ARBA00022741"/>
    </source>
</evidence>
<gene>
    <name evidence="5" type="primary">mcsB</name>
    <name evidence="9" type="ORF">BBF96_15690</name>
</gene>
<dbReference type="PROSITE" id="PS00112">
    <property type="entry name" value="PHOSPHAGEN_KINASE"/>
    <property type="match status" value="1"/>
</dbReference>
<evidence type="ECO:0000313" key="10">
    <source>
        <dbReference type="Proteomes" id="UP000267250"/>
    </source>
</evidence>
<evidence type="ECO:0000259" key="8">
    <source>
        <dbReference type="PROSITE" id="PS51510"/>
    </source>
</evidence>
<dbReference type="AlphaFoldDB" id="A0A3S9T2B7"/>
<dbReference type="GO" id="GO:0004111">
    <property type="term" value="F:creatine kinase activity"/>
    <property type="evidence" value="ECO:0007669"/>
    <property type="project" value="InterPro"/>
</dbReference>
<dbReference type="GO" id="GO:0046314">
    <property type="term" value="P:phosphocreatine biosynthetic process"/>
    <property type="evidence" value="ECO:0007669"/>
    <property type="project" value="InterPro"/>
</dbReference>
<dbReference type="PANTHER" id="PTHR11547:SF38">
    <property type="entry name" value="ARGININE KINASE 1-RELATED"/>
    <property type="match status" value="1"/>
</dbReference>
<dbReference type="GO" id="GO:1990424">
    <property type="term" value="F:protein arginine kinase activity"/>
    <property type="evidence" value="ECO:0007669"/>
    <property type="project" value="UniProtKB-EC"/>
</dbReference>
<dbReference type="KEGG" id="aft:BBF96_15690"/>
<protein>
    <recommendedName>
        <fullName evidence="5">Protein-arginine kinase</fullName>
        <ecNumber evidence="5">2.7.14.1</ecNumber>
    </recommendedName>
</protein>
<comment type="function">
    <text evidence="5">Catalyzes the specific phosphorylation of arginine residues in proteins.</text>
</comment>
<dbReference type="RefSeq" id="WP_127018053.1">
    <property type="nucleotide sequence ID" value="NZ_CP016379.1"/>
</dbReference>
<evidence type="ECO:0000256" key="5">
    <source>
        <dbReference type="HAMAP-Rule" id="MF_00602"/>
    </source>
</evidence>
<evidence type="ECO:0000256" key="7">
    <source>
        <dbReference type="RuleBase" id="RU000505"/>
    </source>
</evidence>
<accession>A0A3S9T2B7</accession>
<comment type="similarity">
    <text evidence="5 6 7">Belongs to the ATP:guanido phosphotransferase family.</text>
</comment>
<keyword evidence="4 5" id="KW-0067">ATP-binding</keyword>
<dbReference type="InterPro" id="IPR014746">
    <property type="entry name" value="Gln_synth/guanido_kin_cat_dom"/>
</dbReference>
<feature type="domain" description="Phosphagen kinase C-terminal" evidence="8">
    <location>
        <begin position="24"/>
        <end position="252"/>
    </location>
</feature>
<evidence type="ECO:0000256" key="1">
    <source>
        <dbReference type="ARBA" id="ARBA00022679"/>
    </source>
</evidence>
<dbReference type="HAMAP" id="MF_00602">
    <property type="entry name" value="Prot_Arg_kinase"/>
    <property type="match status" value="1"/>
</dbReference>
<keyword evidence="2 5" id="KW-0547">Nucleotide-binding</keyword>
<proteinExistence type="inferred from homology"/>
<dbReference type="OrthoDB" id="9791353at2"/>
<dbReference type="InterPro" id="IPR023660">
    <property type="entry name" value="Arg_Kinase"/>
</dbReference>
<feature type="binding site" evidence="5 6">
    <location>
        <position position="89"/>
    </location>
    <ligand>
        <name>ATP</name>
        <dbReference type="ChEBI" id="CHEBI:30616"/>
    </ligand>
</feature>
<dbReference type="Gene3D" id="3.30.590.10">
    <property type="entry name" value="Glutamine synthetase/guanido kinase, catalytic domain"/>
    <property type="match status" value="1"/>
</dbReference>
<comment type="activity regulation">
    <text evidence="5">Appears to be allosterically activated by the binding of pArg-containing polypeptides to the pArg-binding pocket localized in the C-terminal domain of McsB.</text>
</comment>
<name>A0A3S9T2B7_9FIRM</name>
<feature type="binding site" evidence="5 6">
    <location>
        <begin position="174"/>
        <end position="178"/>
    </location>
    <ligand>
        <name>ATP</name>
        <dbReference type="ChEBI" id="CHEBI:30616"/>
    </ligand>
</feature>
<keyword evidence="5" id="KW-0021">Allosteric enzyme</keyword>
<dbReference type="PANTHER" id="PTHR11547">
    <property type="entry name" value="ARGININE OR CREATINE KINASE"/>
    <property type="match status" value="1"/>
</dbReference>
<sequence length="352" mass="40221">MSLRDLINKELSKWMLAPGPESDVVISSRVRLARNITGIPFPNRATPEQAKQVYNQVQKALEDRTAFNLKLVDLSRLSEIERTAMMEKHLISPMHAEGGQYKGVAFSEDEVISVMINEEDHIRAQVLYPGFQVEEAYRVVNQLDNFLESKLDFAFSEKYGYLTACPTNVGTGMRASVMVHLPGLNLANRIQQMLQGVSKLGLTVRGVFGEGTEAQGNLYQISNQVTLGRTEEEIIDNLNRVTEKIIENERYWRQQLLKERKDDLTDRIMRSYGLLMYAHKMSSEEAVRLLSDVRLGIDLGIIKNVEPNVFSELIVLTRPGYLQKIENKTLKPEERDIRRAALIRKRLRLTQS</sequence>
<dbReference type="SUPFAM" id="SSF55931">
    <property type="entry name" value="Glutamine synthetase/guanido kinase"/>
    <property type="match status" value="1"/>
</dbReference>
<comment type="caution">
    <text evidence="5">Lacks conserved residue(s) required for the propagation of feature annotation.</text>
</comment>
<dbReference type="EC" id="2.7.14.1" evidence="5"/>
<dbReference type="Proteomes" id="UP000267250">
    <property type="component" value="Chromosome"/>
</dbReference>
<feature type="short sequence motif" description="RDXXRA motif of the pArg binding pocket involved in allosteric regulation" evidence="5">
    <location>
        <begin position="335"/>
        <end position="340"/>
    </location>
</feature>
<dbReference type="NCBIfam" id="NF002194">
    <property type="entry name" value="PRK01059.1-4"/>
    <property type="match status" value="1"/>
</dbReference>
<dbReference type="CDD" id="cd07930">
    <property type="entry name" value="bacterial_phosphagen_kinase"/>
    <property type="match status" value="1"/>
</dbReference>
<feature type="binding site" evidence="5 6">
    <location>
        <begin position="27"/>
        <end position="31"/>
    </location>
    <ligand>
        <name>ATP</name>
        <dbReference type="ChEBI" id="CHEBI:30616"/>
    </ligand>
</feature>
<dbReference type="EMBL" id="CP016379">
    <property type="protein sequence ID" value="AZR74684.1"/>
    <property type="molecule type" value="Genomic_DNA"/>
</dbReference>
<comment type="catalytic activity">
    <reaction evidence="5">
        <text>L-arginyl-[protein] + ATP = N(omega)-phospho-L-arginyl-[protein] + ADP + H(+)</text>
        <dbReference type="Rhea" id="RHEA:43384"/>
        <dbReference type="Rhea" id="RHEA-COMP:10532"/>
        <dbReference type="Rhea" id="RHEA-COMP:10533"/>
        <dbReference type="ChEBI" id="CHEBI:15378"/>
        <dbReference type="ChEBI" id="CHEBI:29965"/>
        <dbReference type="ChEBI" id="CHEBI:30616"/>
        <dbReference type="ChEBI" id="CHEBI:83226"/>
        <dbReference type="ChEBI" id="CHEBI:456216"/>
        <dbReference type="EC" id="2.7.14.1"/>
    </reaction>
</comment>
<keyword evidence="3 5" id="KW-0418">Kinase</keyword>
<keyword evidence="1 5" id="KW-0808">Transferase</keyword>